<dbReference type="SUPFAM" id="SSF52540">
    <property type="entry name" value="P-loop containing nucleoside triphosphate hydrolases"/>
    <property type="match status" value="1"/>
</dbReference>
<keyword evidence="1" id="KW-0547">Nucleotide-binding</keyword>
<dbReference type="PROSITE" id="PS51192">
    <property type="entry name" value="HELICASE_ATP_BIND_1"/>
    <property type="match status" value="1"/>
</dbReference>
<dbReference type="InterPro" id="IPR011545">
    <property type="entry name" value="DEAD/DEAH_box_helicase_dom"/>
</dbReference>
<keyword evidence="4" id="KW-0067">ATP-binding</keyword>
<dbReference type="EMBL" id="BTGU01000080">
    <property type="protein sequence ID" value="GMN58671.1"/>
    <property type="molecule type" value="Genomic_DNA"/>
</dbReference>
<dbReference type="GO" id="GO:0016787">
    <property type="term" value="F:hydrolase activity"/>
    <property type="evidence" value="ECO:0007669"/>
    <property type="project" value="UniProtKB-KW"/>
</dbReference>
<dbReference type="InterPro" id="IPR050474">
    <property type="entry name" value="Hel308_SKI2-like"/>
</dbReference>
<dbReference type="Proteomes" id="UP001187192">
    <property type="component" value="Unassembled WGS sequence"/>
</dbReference>
<evidence type="ECO:0000256" key="1">
    <source>
        <dbReference type="ARBA" id="ARBA00022741"/>
    </source>
</evidence>
<dbReference type="GO" id="GO:0004386">
    <property type="term" value="F:helicase activity"/>
    <property type="evidence" value="ECO:0007669"/>
    <property type="project" value="UniProtKB-KW"/>
</dbReference>
<keyword evidence="2" id="KW-0378">Hydrolase</keyword>
<accession>A0AA88J0Q5</accession>
<name>A0AA88J0Q5_FICCA</name>
<evidence type="ECO:0000256" key="2">
    <source>
        <dbReference type="ARBA" id="ARBA00022801"/>
    </source>
</evidence>
<dbReference type="GO" id="GO:0005524">
    <property type="term" value="F:ATP binding"/>
    <property type="evidence" value="ECO:0007669"/>
    <property type="project" value="UniProtKB-KW"/>
</dbReference>
<evidence type="ECO:0000256" key="3">
    <source>
        <dbReference type="ARBA" id="ARBA00022806"/>
    </source>
</evidence>
<keyword evidence="7" id="KW-1185">Reference proteome</keyword>
<keyword evidence="3" id="KW-0347">Helicase</keyword>
<feature type="domain" description="Helicase ATP-binding" evidence="5">
    <location>
        <begin position="1"/>
        <end position="139"/>
    </location>
</feature>
<dbReference type="PANTHER" id="PTHR47961">
    <property type="entry name" value="DNA POLYMERASE THETA, PUTATIVE (AFU_ORTHOLOGUE AFUA_1G05260)-RELATED"/>
    <property type="match status" value="1"/>
</dbReference>
<dbReference type="InterPro" id="IPR014001">
    <property type="entry name" value="Helicase_ATP-bd"/>
</dbReference>
<evidence type="ECO:0000313" key="7">
    <source>
        <dbReference type="Proteomes" id="UP001187192"/>
    </source>
</evidence>
<reference evidence="6" key="1">
    <citation type="submission" date="2023-07" db="EMBL/GenBank/DDBJ databases">
        <title>draft genome sequence of fig (Ficus carica).</title>
        <authorList>
            <person name="Takahashi T."/>
            <person name="Nishimura K."/>
        </authorList>
    </citation>
    <scope>NUCLEOTIDE SEQUENCE</scope>
</reference>
<gene>
    <name evidence="6" type="ORF">TIFTF001_027782</name>
</gene>
<dbReference type="Gene3D" id="3.40.50.300">
    <property type="entry name" value="P-loop containing nucleotide triphosphate hydrolases"/>
    <property type="match status" value="1"/>
</dbReference>
<dbReference type="PANTHER" id="PTHR47961:SF4">
    <property type="entry name" value="ACTIVATING SIGNAL COINTEGRATOR 1 COMPLEX SUBUNIT 3"/>
    <property type="match status" value="1"/>
</dbReference>
<proteinExistence type="predicted"/>
<evidence type="ECO:0000259" key="5">
    <source>
        <dbReference type="PROSITE" id="PS51192"/>
    </source>
</evidence>
<dbReference type="InterPro" id="IPR027417">
    <property type="entry name" value="P-loop_NTPase"/>
</dbReference>
<dbReference type="Pfam" id="PF00270">
    <property type="entry name" value="DEAD"/>
    <property type="match status" value="1"/>
</dbReference>
<evidence type="ECO:0000313" key="6">
    <source>
        <dbReference type="EMBL" id="GMN58671.1"/>
    </source>
</evidence>
<organism evidence="6 7">
    <name type="scientific">Ficus carica</name>
    <name type="common">Common fig</name>
    <dbReference type="NCBI Taxonomy" id="3494"/>
    <lineage>
        <taxon>Eukaryota</taxon>
        <taxon>Viridiplantae</taxon>
        <taxon>Streptophyta</taxon>
        <taxon>Embryophyta</taxon>
        <taxon>Tracheophyta</taxon>
        <taxon>Spermatophyta</taxon>
        <taxon>Magnoliopsida</taxon>
        <taxon>eudicotyledons</taxon>
        <taxon>Gunneridae</taxon>
        <taxon>Pentapetalae</taxon>
        <taxon>rosids</taxon>
        <taxon>fabids</taxon>
        <taxon>Rosales</taxon>
        <taxon>Moraceae</taxon>
        <taxon>Ficeae</taxon>
        <taxon>Ficus</taxon>
    </lineage>
</organism>
<protein>
    <recommendedName>
        <fullName evidence="5">Helicase ATP-binding domain-containing protein</fullName>
    </recommendedName>
</protein>
<sequence>MLVVYIAPIEPLAMERCHDWEKKFEEHLKMHIVQLTGETATDLKLLVKGQIIISTPEKWDALSRHWKQRKHVQQVSLFIVDELHLIGGQAGPVLEVIVSRMRYMASQIENMIRIVALSTSLAGAEWWAQQFGNVYKVYKVVQARKGSMPLALAMLYPFVVLLGGVLTW</sequence>
<comment type="caution">
    <text evidence="6">The sequence shown here is derived from an EMBL/GenBank/DDBJ whole genome shotgun (WGS) entry which is preliminary data.</text>
</comment>
<evidence type="ECO:0000256" key="4">
    <source>
        <dbReference type="ARBA" id="ARBA00022840"/>
    </source>
</evidence>
<dbReference type="AlphaFoldDB" id="A0AA88J0Q5"/>
<dbReference type="GO" id="GO:0005634">
    <property type="term" value="C:nucleus"/>
    <property type="evidence" value="ECO:0007669"/>
    <property type="project" value="TreeGrafter"/>
</dbReference>
<dbReference type="GO" id="GO:0003676">
    <property type="term" value="F:nucleic acid binding"/>
    <property type="evidence" value="ECO:0007669"/>
    <property type="project" value="InterPro"/>
</dbReference>
<dbReference type="Gramene" id="FCD_00029459-RA">
    <property type="protein sequence ID" value="FCD_00029459-RA:cds"/>
    <property type="gene ID" value="FCD_00029459"/>
</dbReference>